<dbReference type="InterPro" id="IPR012464">
    <property type="entry name" value="DUF1676"/>
</dbReference>
<dbReference type="GO" id="GO:0016020">
    <property type="term" value="C:membrane"/>
    <property type="evidence" value="ECO:0007669"/>
    <property type="project" value="TreeGrafter"/>
</dbReference>
<dbReference type="Proteomes" id="UP001367676">
    <property type="component" value="Unassembled WGS sequence"/>
</dbReference>
<gene>
    <name evidence="3" type="ORF">V9T40_003041</name>
</gene>
<comment type="caution">
    <text evidence="3">The sequence shown here is derived from an EMBL/GenBank/DDBJ whole genome shotgun (WGS) entry which is preliminary data.</text>
</comment>
<evidence type="ECO:0000256" key="1">
    <source>
        <dbReference type="SAM" id="MobiDB-lite"/>
    </source>
</evidence>
<organism evidence="3 4">
    <name type="scientific">Parthenolecanium corni</name>
    <dbReference type="NCBI Taxonomy" id="536013"/>
    <lineage>
        <taxon>Eukaryota</taxon>
        <taxon>Metazoa</taxon>
        <taxon>Ecdysozoa</taxon>
        <taxon>Arthropoda</taxon>
        <taxon>Hexapoda</taxon>
        <taxon>Insecta</taxon>
        <taxon>Pterygota</taxon>
        <taxon>Neoptera</taxon>
        <taxon>Paraneoptera</taxon>
        <taxon>Hemiptera</taxon>
        <taxon>Sternorrhyncha</taxon>
        <taxon>Coccoidea</taxon>
        <taxon>Coccidae</taxon>
        <taxon>Parthenolecanium</taxon>
    </lineage>
</organism>
<keyword evidence="4" id="KW-1185">Reference proteome</keyword>
<dbReference type="Pfam" id="PF07898">
    <property type="entry name" value="DUF1676"/>
    <property type="match status" value="1"/>
</dbReference>
<feature type="compositionally biased region" description="Low complexity" evidence="1">
    <location>
        <begin position="240"/>
        <end position="279"/>
    </location>
</feature>
<feature type="signal peptide" evidence="2">
    <location>
        <begin position="1"/>
        <end position="18"/>
    </location>
</feature>
<evidence type="ECO:0000256" key="2">
    <source>
        <dbReference type="SAM" id="SignalP"/>
    </source>
</evidence>
<evidence type="ECO:0000313" key="4">
    <source>
        <dbReference type="Proteomes" id="UP001367676"/>
    </source>
</evidence>
<accession>A0AAN9TSE8</accession>
<protein>
    <submittedName>
        <fullName evidence="3">Uncharacterized protein</fullName>
    </submittedName>
</protein>
<name>A0AAN9TSE8_9HEMI</name>
<dbReference type="PANTHER" id="PTHR21879">
    <property type="entry name" value="FI03362P-RELATED-RELATED"/>
    <property type="match status" value="1"/>
</dbReference>
<dbReference type="AlphaFoldDB" id="A0AAN9TSE8"/>
<keyword evidence="2" id="KW-0732">Signal</keyword>
<sequence length="332" mass="36679">MKLFPVFFFSSYFIVALTQNIDKIKDVEDTGRQAKSDDVLWNFMDNCINSQVDSVSSCLKLKVLHYFDYDVGRIGNPRSLSENDVEKIDRLVVKRFQRYMKNNEVRVQLPEFFFQGATLVFSPKKSLTDFDVVFPKVSENEDRSMSAARDMMQQKALLPLLMMLKMKLKMITPIMLTLVSIKATKALVMSKLALLLVTIFMASQFVKKLGMSLPILHPPMEMPMSMMTTPPAYGPPAAPSPSYGSPSSSYGSPSSSYGSPSSSYGSPSQPSSSYGASASAQASNYAEPNSWEPSASSSNTYSKIWDPQQLAYNAYYKPSSSSSSSSTSSSSS</sequence>
<dbReference type="EMBL" id="JBBCAQ010000006">
    <property type="protein sequence ID" value="KAK7603042.1"/>
    <property type="molecule type" value="Genomic_DNA"/>
</dbReference>
<feature type="chain" id="PRO_5043052076" evidence="2">
    <location>
        <begin position="19"/>
        <end position="332"/>
    </location>
</feature>
<dbReference type="PANTHER" id="PTHR21879:SF2">
    <property type="entry name" value="OSIRIS 20"/>
    <property type="match status" value="1"/>
</dbReference>
<evidence type="ECO:0000313" key="3">
    <source>
        <dbReference type="EMBL" id="KAK7603042.1"/>
    </source>
</evidence>
<reference evidence="3 4" key="1">
    <citation type="submission" date="2024-03" db="EMBL/GenBank/DDBJ databases">
        <title>Adaptation during the transition from Ophiocordyceps entomopathogen to insect associate is accompanied by gene loss and intensified selection.</title>
        <authorList>
            <person name="Ward C.M."/>
            <person name="Onetto C.A."/>
            <person name="Borneman A.R."/>
        </authorList>
    </citation>
    <scope>NUCLEOTIDE SEQUENCE [LARGE SCALE GENOMIC DNA]</scope>
    <source>
        <strain evidence="3">AWRI1</strain>
        <tissue evidence="3">Single Adult Female</tissue>
    </source>
</reference>
<feature type="region of interest" description="Disordered" evidence="1">
    <location>
        <begin position="235"/>
        <end position="279"/>
    </location>
</feature>
<proteinExistence type="predicted"/>